<proteinExistence type="predicted"/>
<name>A0A447KTT8_SEROD</name>
<dbReference type="SUPFAM" id="SSF50475">
    <property type="entry name" value="FMN-binding split barrel"/>
    <property type="match status" value="1"/>
</dbReference>
<reference evidence="2 3" key="1">
    <citation type="submission" date="2018-12" db="EMBL/GenBank/DDBJ databases">
        <authorList>
            <consortium name="Pathogen Informatics"/>
        </authorList>
    </citation>
    <scope>NUCLEOTIDE SEQUENCE [LARGE SCALE GENOMIC DNA]</scope>
    <source>
        <strain evidence="2 3">NCTC11214</strain>
    </source>
</reference>
<dbReference type="InterPro" id="IPR011576">
    <property type="entry name" value="Pyridox_Oxase_N"/>
</dbReference>
<gene>
    <name evidence="2" type="ORF">NCTC11214_03115</name>
</gene>
<protein>
    <submittedName>
        <fullName evidence="2">Pyridoxamine 5'-phosphate oxidase, FMN-binding family</fullName>
    </submittedName>
</protein>
<evidence type="ECO:0000313" key="2">
    <source>
        <dbReference type="EMBL" id="VDZ59558.1"/>
    </source>
</evidence>
<dbReference type="Pfam" id="PF01243">
    <property type="entry name" value="PNPOx_N"/>
    <property type="match status" value="1"/>
</dbReference>
<dbReference type="NCBIfam" id="TIGR04025">
    <property type="entry name" value="PPOX_FMN_DR2398"/>
    <property type="match status" value="1"/>
</dbReference>
<evidence type="ECO:0000259" key="1">
    <source>
        <dbReference type="Pfam" id="PF01243"/>
    </source>
</evidence>
<dbReference type="RefSeq" id="WP_004959897.1">
    <property type="nucleotide sequence ID" value="NZ_JAEKCK010000008.1"/>
</dbReference>
<dbReference type="AlphaFoldDB" id="A0A447KTT8"/>
<sequence>MCNETVNDLATLEQIYGQPAAPSVFKEVSYLHPAYRPFIEAATFAALASVGPDGMDVSPRGDPAGFLHIEDKKTLLLPDRRGNNRIDSMRNILHDNRVALLLLIPGVNETLRINGRAEIVIAPTLLQRFAHRNMLPRSVLRITVEAVFFQCGRAILRSGLWDASTQIPRQSLPSTGTLLAEISKSSFDGEQYDAELPQRLRDTLY</sequence>
<dbReference type="Proteomes" id="UP000281391">
    <property type="component" value="Chromosome"/>
</dbReference>
<dbReference type="InterPro" id="IPR024029">
    <property type="entry name" value="Pyridox_Oxase_FMN-dep"/>
</dbReference>
<dbReference type="PANTHER" id="PTHR42815:SF2">
    <property type="entry name" value="FAD-BINDING, PUTATIVE (AFU_ORTHOLOGUE AFUA_6G07600)-RELATED"/>
    <property type="match status" value="1"/>
</dbReference>
<evidence type="ECO:0000313" key="3">
    <source>
        <dbReference type="Proteomes" id="UP000281391"/>
    </source>
</evidence>
<dbReference type="Gene3D" id="2.30.110.10">
    <property type="entry name" value="Electron Transport, Fmn-binding Protein, Chain A"/>
    <property type="match status" value="1"/>
</dbReference>
<feature type="domain" description="Pyridoxamine 5'-phosphate oxidase N-terminal" evidence="1">
    <location>
        <begin position="31"/>
        <end position="151"/>
    </location>
</feature>
<dbReference type="InterPro" id="IPR012349">
    <property type="entry name" value="Split_barrel_FMN-bd"/>
</dbReference>
<dbReference type="KEGG" id="sof:NCTC11214_03115"/>
<organism evidence="2 3">
    <name type="scientific">Serratia odorifera</name>
    <dbReference type="NCBI Taxonomy" id="618"/>
    <lineage>
        <taxon>Bacteria</taxon>
        <taxon>Pseudomonadati</taxon>
        <taxon>Pseudomonadota</taxon>
        <taxon>Gammaproteobacteria</taxon>
        <taxon>Enterobacterales</taxon>
        <taxon>Yersiniaceae</taxon>
        <taxon>Serratia</taxon>
    </lineage>
</organism>
<dbReference type="PANTHER" id="PTHR42815">
    <property type="entry name" value="FAD-BINDING, PUTATIVE (AFU_ORTHOLOGUE AFUA_6G07600)-RELATED"/>
    <property type="match status" value="1"/>
</dbReference>
<dbReference type="EMBL" id="LR134117">
    <property type="protein sequence ID" value="VDZ59558.1"/>
    <property type="molecule type" value="Genomic_DNA"/>
</dbReference>
<accession>A0A447KTT8</accession>